<organism evidence="4 5">
    <name type="scientific">Kribbella amoyensis</name>
    <dbReference type="NCBI Taxonomy" id="996641"/>
    <lineage>
        <taxon>Bacteria</taxon>
        <taxon>Bacillati</taxon>
        <taxon>Actinomycetota</taxon>
        <taxon>Actinomycetes</taxon>
        <taxon>Propionibacteriales</taxon>
        <taxon>Kribbellaceae</taxon>
        <taxon>Kribbella</taxon>
    </lineage>
</organism>
<name>A0A561BM58_9ACTN</name>
<keyword evidence="4" id="KW-0670">Pyruvate</keyword>
<evidence type="ECO:0000313" key="5">
    <source>
        <dbReference type="Proteomes" id="UP000318380"/>
    </source>
</evidence>
<dbReference type="GO" id="GO:0051536">
    <property type="term" value="F:iron-sulfur cluster binding"/>
    <property type="evidence" value="ECO:0007669"/>
    <property type="project" value="InterPro"/>
</dbReference>
<feature type="region of interest" description="Disordered" evidence="2">
    <location>
        <begin position="1"/>
        <end position="21"/>
    </location>
</feature>
<dbReference type="InterPro" id="IPR042204">
    <property type="entry name" value="2Fe-2S-bd_N"/>
</dbReference>
<dbReference type="Gene3D" id="1.10.10.1100">
    <property type="entry name" value="BFD-like [2Fe-2S]-binding domain"/>
    <property type="match status" value="1"/>
</dbReference>
<dbReference type="Proteomes" id="UP000318380">
    <property type="component" value="Unassembled WGS sequence"/>
</dbReference>
<protein>
    <submittedName>
        <fullName evidence="4">Pyruvate/2-oxoglutarate dehydrogenase complex dihydrolipoamide dehydrogenase (E3) component</fullName>
    </submittedName>
</protein>
<dbReference type="RefSeq" id="WP_238334659.1">
    <property type="nucleotide sequence ID" value="NZ_VIVK01000001.1"/>
</dbReference>
<dbReference type="EMBL" id="VIVK01000001">
    <property type="protein sequence ID" value="TWD79961.1"/>
    <property type="molecule type" value="Genomic_DNA"/>
</dbReference>
<dbReference type="SUPFAM" id="SSF54292">
    <property type="entry name" value="2Fe-2S ferredoxin-like"/>
    <property type="match status" value="1"/>
</dbReference>
<gene>
    <name evidence="4" type="ORF">FB561_1027</name>
</gene>
<dbReference type="AlphaFoldDB" id="A0A561BM58"/>
<dbReference type="Gene3D" id="3.10.20.440">
    <property type="entry name" value="2Fe-2S iron-sulphur cluster binding domain, sarcosine oxidase, alpha subunit, N-terminal domain"/>
    <property type="match status" value="1"/>
</dbReference>
<dbReference type="InterPro" id="IPR036010">
    <property type="entry name" value="2Fe-2S_ferredoxin-like_sf"/>
</dbReference>
<reference evidence="4 5" key="1">
    <citation type="submission" date="2019-06" db="EMBL/GenBank/DDBJ databases">
        <title>Sequencing the genomes of 1000 actinobacteria strains.</title>
        <authorList>
            <person name="Klenk H.-P."/>
        </authorList>
    </citation>
    <scope>NUCLEOTIDE SEQUENCE [LARGE SCALE GENOMIC DNA]</scope>
    <source>
        <strain evidence="4 5">DSM 24683</strain>
    </source>
</reference>
<dbReference type="CDD" id="cd19946">
    <property type="entry name" value="GlpA-like_Fer2_BFD-like"/>
    <property type="match status" value="1"/>
</dbReference>
<accession>A0A561BM58</accession>
<evidence type="ECO:0000256" key="1">
    <source>
        <dbReference type="ARBA" id="ARBA00023002"/>
    </source>
</evidence>
<dbReference type="InterPro" id="IPR041854">
    <property type="entry name" value="BFD-like_2Fe2S-bd_dom_sf"/>
</dbReference>
<sequence length="588" mass="61300">MSPYLQPAGGDPAEPRPQASMQISVDGQPVQALPGQTVAAALMAAGRDSWRTTRGAEAKPRGVFCGIGACFDCLVVVNGVPDVRACQRTIAPGDSISTQHGAVLPAAVNGSTAAAPRSQWSVVVVGAGPAGMNAALAAADAGVDVLLVDAGRAVGGQYHRQLPAEFNARRPGRVHHGWTSFARVRDRIARHERIEYLAETSVWAIEPLTGRTGRRLWLQTGAADAPGRRMSSVEAEALVLAPGAYDRVLPFPGWDLPGVYSAGAAQALAKGQRIAIGQRVLVGGTGPFLLPVAESLLGVGAEVAGLLEANHLSTIAQGWRTDPLVARSKLREAAGYAGLLARHRLRLQHGRAVIAAHGTDRVEAVTVARLTPDWRPIPGTERQVEVDAVCIGYGFTAQLELAVSARCELGTGPDGGPAVVVDDSQRTSDPAVWAAGELTGIGGADLAAAEGRVAGQAAAHAVRTDSSVPPTTARRKVVEGKRFAAALARAYPVRDGWRSWSDDGTLVCRCEGVTRGALESALAERDVAGSRPLKLTSRAGLGLCQGRVCARTVADLAAAHQPGVRAEHHRPIAVPVRLADLANLQEDL</sequence>
<dbReference type="PRINTS" id="PR00411">
    <property type="entry name" value="PNDRDTASEI"/>
</dbReference>
<evidence type="ECO:0000256" key="2">
    <source>
        <dbReference type="SAM" id="MobiDB-lite"/>
    </source>
</evidence>
<dbReference type="Pfam" id="PF13510">
    <property type="entry name" value="Fer2_4"/>
    <property type="match status" value="1"/>
</dbReference>
<dbReference type="GO" id="GO:0016491">
    <property type="term" value="F:oxidoreductase activity"/>
    <property type="evidence" value="ECO:0007669"/>
    <property type="project" value="UniProtKB-KW"/>
</dbReference>
<dbReference type="InterPro" id="IPR036188">
    <property type="entry name" value="FAD/NAD-bd_sf"/>
</dbReference>
<dbReference type="SUPFAM" id="SSF51905">
    <property type="entry name" value="FAD/NAD(P)-binding domain"/>
    <property type="match status" value="1"/>
</dbReference>
<proteinExistence type="predicted"/>
<evidence type="ECO:0000259" key="3">
    <source>
        <dbReference type="Pfam" id="PF07992"/>
    </source>
</evidence>
<dbReference type="PRINTS" id="PR00368">
    <property type="entry name" value="FADPNR"/>
</dbReference>
<feature type="domain" description="FAD/NAD(P)-binding" evidence="3">
    <location>
        <begin position="121"/>
        <end position="451"/>
    </location>
</feature>
<dbReference type="Gene3D" id="3.50.50.60">
    <property type="entry name" value="FAD/NAD(P)-binding domain"/>
    <property type="match status" value="2"/>
</dbReference>
<dbReference type="InterPro" id="IPR023753">
    <property type="entry name" value="FAD/NAD-binding_dom"/>
</dbReference>
<dbReference type="Pfam" id="PF07992">
    <property type="entry name" value="Pyr_redox_2"/>
    <property type="match status" value="1"/>
</dbReference>
<keyword evidence="5" id="KW-1185">Reference proteome</keyword>
<keyword evidence="1" id="KW-0560">Oxidoreductase</keyword>
<dbReference type="PANTHER" id="PTHR42949">
    <property type="entry name" value="ANAEROBIC GLYCEROL-3-PHOSPHATE DEHYDROGENASE SUBUNIT B"/>
    <property type="match status" value="1"/>
</dbReference>
<evidence type="ECO:0000313" key="4">
    <source>
        <dbReference type="EMBL" id="TWD79961.1"/>
    </source>
</evidence>
<comment type="caution">
    <text evidence="4">The sequence shown here is derived from an EMBL/GenBank/DDBJ whole genome shotgun (WGS) entry which is preliminary data.</text>
</comment>
<dbReference type="InterPro" id="IPR051691">
    <property type="entry name" value="Metab_Enz_Cyan_OpOx_G3PDH"/>
</dbReference>
<dbReference type="PANTHER" id="PTHR42949:SF3">
    <property type="entry name" value="ANAEROBIC GLYCEROL-3-PHOSPHATE DEHYDROGENASE SUBUNIT B"/>
    <property type="match status" value="1"/>
</dbReference>